<evidence type="ECO:0000313" key="5">
    <source>
        <dbReference type="Proteomes" id="UP000490939"/>
    </source>
</evidence>
<sequence>MNPLTIKNGRVSPPFSAFVKGQDPERYIKNFIATFAPYLSHPGLLQASEEILKDLFMSYNAAIIIIHSLQLPAGNDFKTLSPDDTKKALLLPENKVLGMGMMFLISHARNYLKFYDSDMWPFGDGSLIFHSIFTNVTLECPALARVWEWEEDSAGEDRDREEQNKLFGLDRDYAEYGRVQGDHPMEI</sequence>
<dbReference type="Proteomes" id="UP000447873">
    <property type="component" value="Unassembled WGS sequence"/>
</dbReference>
<dbReference type="Proteomes" id="UP000433883">
    <property type="component" value="Unassembled WGS sequence"/>
</dbReference>
<keyword evidence="5" id="KW-1185">Reference proteome</keyword>
<organism evidence="1 4">
    <name type="scientific">Venturia inaequalis</name>
    <name type="common">Apple scab fungus</name>
    <dbReference type="NCBI Taxonomy" id="5025"/>
    <lineage>
        <taxon>Eukaryota</taxon>
        <taxon>Fungi</taxon>
        <taxon>Dikarya</taxon>
        <taxon>Ascomycota</taxon>
        <taxon>Pezizomycotina</taxon>
        <taxon>Dothideomycetes</taxon>
        <taxon>Pleosporomycetidae</taxon>
        <taxon>Venturiales</taxon>
        <taxon>Venturiaceae</taxon>
        <taxon>Venturia</taxon>
    </lineage>
</organism>
<reference evidence="1 4" key="1">
    <citation type="submission" date="2018-12" db="EMBL/GenBank/DDBJ databases">
        <title>Venturia inaequalis Genome Resource.</title>
        <authorList>
            <person name="Lichtner F.J."/>
        </authorList>
    </citation>
    <scope>NUCLEOTIDE SEQUENCE [LARGE SCALE GENOMIC DNA]</scope>
    <source>
        <strain evidence="1 4">120213</strain>
        <strain evidence="3">Bline_iso_100314</strain>
        <strain evidence="2 5">DMI_063113</strain>
    </source>
</reference>
<evidence type="ECO:0000313" key="3">
    <source>
        <dbReference type="EMBL" id="KAE9978982.1"/>
    </source>
</evidence>
<gene>
    <name evidence="3" type="ORF">BLS_000152</name>
    <name evidence="2" type="ORF">EG327_007577</name>
    <name evidence="1" type="ORF">EG328_005717</name>
</gene>
<evidence type="ECO:0000313" key="4">
    <source>
        <dbReference type="Proteomes" id="UP000447873"/>
    </source>
</evidence>
<dbReference type="EMBL" id="WNWQ01000101">
    <property type="protein sequence ID" value="KAE9978982.1"/>
    <property type="molecule type" value="Genomic_DNA"/>
</dbReference>
<comment type="caution">
    <text evidence="1">The sequence shown here is derived from an EMBL/GenBank/DDBJ whole genome shotgun (WGS) entry which is preliminary data.</text>
</comment>
<name>A0A8H3UIN7_VENIN</name>
<accession>A0A8H3UIN7</accession>
<dbReference type="EMBL" id="WNWR01000459">
    <property type="protein sequence ID" value="KAE9977849.1"/>
    <property type="molecule type" value="Genomic_DNA"/>
</dbReference>
<dbReference type="EMBL" id="WNWS01000301">
    <property type="protein sequence ID" value="KAE9971356.1"/>
    <property type="molecule type" value="Genomic_DNA"/>
</dbReference>
<evidence type="ECO:0000313" key="1">
    <source>
        <dbReference type="EMBL" id="KAE9971356.1"/>
    </source>
</evidence>
<proteinExistence type="predicted"/>
<protein>
    <submittedName>
        <fullName evidence="1">Uncharacterized protein</fullName>
    </submittedName>
</protein>
<dbReference type="AlphaFoldDB" id="A0A8H3UIN7"/>
<evidence type="ECO:0000313" key="2">
    <source>
        <dbReference type="EMBL" id="KAE9977849.1"/>
    </source>
</evidence>
<dbReference type="Proteomes" id="UP000490939">
    <property type="component" value="Unassembled WGS sequence"/>
</dbReference>